<dbReference type="Proteomes" id="UP000179797">
    <property type="component" value="Unassembled WGS sequence"/>
</dbReference>
<protein>
    <recommendedName>
        <fullName evidence="4">Outer membrane protein beta-barrel domain-containing protein</fullName>
    </recommendedName>
</protein>
<comment type="caution">
    <text evidence="2">The sequence shown here is derived from an EMBL/GenBank/DDBJ whole genome shotgun (WGS) entry which is preliminary data.</text>
</comment>
<feature type="chain" id="PRO_5010327601" description="Outer membrane protein beta-barrel domain-containing protein" evidence="1">
    <location>
        <begin position="23"/>
        <end position="218"/>
    </location>
</feature>
<keyword evidence="1" id="KW-0732">Signal</keyword>
<keyword evidence="3" id="KW-1185">Reference proteome</keyword>
<proteinExistence type="predicted"/>
<dbReference type="AlphaFoldDB" id="A0A1S1Z4Y9"/>
<feature type="signal peptide" evidence="1">
    <location>
        <begin position="1"/>
        <end position="22"/>
    </location>
</feature>
<evidence type="ECO:0000256" key="1">
    <source>
        <dbReference type="SAM" id="SignalP"/>
    </source>
</evidence>
<dbReference type="EMBL" id="JRYR02000001">
    <property type="protein sequence ID" value="OHX68301.1"/>
    <property type="molecule type" value="Genomic_DNA"/>
</dbReference>
<reference evidence="2 3" key="1">
    <citation type="journal article" date="2012" name="Int. J. Syst. Evol. Microbiol.">
        <title>Flammeovirga pacifica sp. nov., isolated from deep-sea sediment.</title>
        <authorList>
            <person name="Xu H."/>
            <person name="Fu Y."/>
            <person name="Yang N."/>
            <person name="Ding Z."/>
            <person name="Lai Q."/>
            <person name="Zeng R."/>
        </authorList>
    </citation>
    <scope>NUCLEOTIDE SEQUENCE [LARGE SCALE GENOMIC DNA]</scope>
    <source>
        <strain evidence="3">DSM 24597 / LMG 26175 / WPAGA1</strain>
    </source>
</reference>
<dbReference type="OrthoDB" id="978518at2"/>
<gene>
    <name evidence="2" type="ORF">NH26_19090</name>
</gene>
<dbReference type="RefSeq" id="WP_044227017.1">
    <property type="nucleotide sequence ID" value="NZ_JRYR02000001.1"/>
</dbReference>
<evidence type="ECO:0000313" key="3">
    <source>
        <dbReference type="Proteomes" id="UP000179797"/>
    </source>
</evidence>
<sequence>MFYYQKSIKAILSFALFLGAHAFSHAQSSHEYTNVESENLTESEKVDLAHHNDIHEQIEHDNEGKHHKYELEISYTNSGTWEFTGSIYFAHLTKFQGTVEFTGKHFASVVVREIPIGHSKWGTFVGVGGTFGYHDSHDFTDEHYLEIDVDEIAHPDDHSNTHVEDGNHKEWGGSVIVQTGLAYSLSNHWSTGFTLSPGIDVHTRQPTFGATLDVVFGF</sequence>
<accession>A0A1S1Z4Y9</accession>
<evidence type="ECO:0000313" key="2">
    <source>
        <dbReference type="EMBL" id="OHX68301.1"/>
    </source>
</evidence>
<name>A0A1S1Z4Y9_FLAPC</name>
<evidence type="ECO:0008006" key="4">
    <source>
        <dbReference type="Google" id="ProtNLM"/>
    </source>
</evidence>
<organism evidence="2 3">
    <name type="scientific">Flammeovirga pacifica</name>
    <dbReference type="NCBI Taxonomy" id="915059"/>
    <lineage>
        <taxon>Bacteria</taxon>
        <taxon>Pseudomonadati</taxon>
        <taxon>Bacteroidota</taxon>
        <taxon>Cytophagia</taxon>
        <taxon>Cytophagales</taxon>
        <taxon>Flammeovirgaceae</taxon>
        <taxon>Flammeovirga</taxon>
    </lineage>
</organism>